<dbReference type="InterPro" id="IPR020904">
    <property type="entry name" value="Sc_DH/Rdtase_CS"/>
</dbReference>
<dbReference type="EMBL" id="FNEB01000008">
    <property type="protein sequence ID" value="SDJ05855.1"/>
    <property type="molecule type" value="Genomic_DNA"/>
</dbReference>
<sequence>MDGKHVIVTGGGTGVGADMAETFAHAGAKVTIMGRREAPLREVAKQHKFIGWITCDVTDAAAVRDAFRQARGLNGPVDVVVANAGAAESKPFESMTTDDLDAMLRVNLTGVFHTFQAALPDMKAQGWGRMIAVASTASLKGYPYVAGYVAAKHGVLGLVRALAVELARTGVTVNALCPGFIETPLLERSIANIVEKTGMSEEQAAKSLRAGNPQGRFIQTDEVAGAALWLCSEAARSVNGHALGLTGGEI</sequence>
<dbReference type="Pfam" id="PF00106">
    <property type="entry name" value="adh_short"/>
    <property type="match status" value="1"/>
</dbReference>
<dbReference type="Gene3D" id="3.40.50.720">
    <property type="entry name" value="NAD(P)-binding Rossmann-like Domain"/>
    <property type="match status" value="1"/>
</dbReference>
<gene>
    <name evidence="4" type="ORF">SAMN05421850_10811</name>
</gene>
<dbReference type="InterPro" id="IPR002347">
    <property type="entry name" value="SDR_fam"/>
</dbReference>
<reference evidence="4 5" key="1">
    <citation type="submission" date="2016-10" db="EMBL/GenBank/DDBJ databases">
        <authorList>
            <person name="de Groot N.N."/>
        </authorList>
    </citation>
    <scope>NUCLEOTIDE SEQUENCE [LARGE SCALE GENOMIC DNA]</scope>
    <source>
        <strain evidence="4 5">DSM 28010</strain>
    </source>
</reference>
<dbReference type="GO" id="GO:0032787">
    <property type="term" value="P:monocarboxylic acid metabolic process"/>
    <property type="evidence" value="ECO:0007669"/>
    <property type="project" value="UniProtKB-ARBA"/>
</dbReference>
<dbReference type="STRING" id="490829.SAMN05421850_10811"/>
<dbReference type="PRINTS" id="PR00080">
    <property type="entry name" value="SDRFAMILY"/>
</dbReference>
<dbReference type="PANTHER" id="PTHR42879">
    <property type="entry name" value="3-OXOACYL-(ACYL-CARRIER-PROTEIN) REDUCTASE"/>
    <property type="match status" value="1"/>
</dbReference>
<dbReference type="SUPFAM" id="SSF51735">
    <property type="entry name" value="NAD(P)-binding Rossmann-fold domains"/>
    <property type="match status" value="1"/>
</dbReference>
<dbReference type="PRINTS" id="PR00081">
    <property type="entry name" value="GDHRDH"/>
</dbReference>
<evidence type="ECO:0000256" key="1">
    <source>
        <dbReference type="ARBA" id="ARBA00006484"/>
    </source>
</evidence>
<evidence type="ECO:0000313" key="4">
    <source>
        <dbReference type="EMBL" id="SDJ05855.1"/>
    </source>
</evidence>
<dbReference type="RefSeq" id="WP_090029417.1">
    <property type="nucleotide sequence ID" value="NZ_FNEB01000008.1"/>
</dbReference>
<keyword evidence="5" id="KW-1185">Reference proteome</keyword>
<dbReference type="PROSITE" id="PS00061">
    <property type="entry name" value="ADH_SHORT"/>
    <property type="match status" value="1"/>
</dbReference>
<dbReference type="InterPro" id="IPR057326">
    <property type="entry name" value="KR_dom"/>
</dbReference>
<dbReference type="AlphaFoldDB" id="A0A1G8QNB5"/>
<dbReference type="InterPro" id="IPR036291">
    <property type="entry name" value="NAD(P)-bd_dom_sf"/>
</dbReference>
<evidence type="ECO:0000259" key="3">
    <source>
        <dbReference type="SMART" id="SM00822"/>
    </source>
</evidence>
<name>A0A1G8QNB5_9RHOB</name>
<organism evidence="4 5">
    <name type="scientific">Lutimaribacter saemankumensis</name>
    <dbReference type="NCBI Taxonomy" id="490829"/>
    <lineage>
        <taxon>Bacteria</taxon>
        <taxon>Pseudomonadati</taxon>
        <taxon>Pseudomonadota</taxon>
        <taxon>Alphaproteobacteria</taxon>
        <taxon>Rhodobacterales</taxon>
        <taxon>Roseobacteraceae</taxon>
        <taxon>Lutimaribacter</taxon>
    </lineage>
</organism>
<evidence type="ECO:0000313" key="5">
    <source>
        <dbReference type="Proteomes" id="UP000199340"/>
    </source>
</evidence>
<dbReference type="Proteomes" id="UP000199340">
    <property type="component" value="Unassembled WGS sequence"/>
</dbReference>
<comment type="similarity">
    <text evidence="1 2">Belongs to the short-chain dehydrogenases/reductases (SDR) family.</text>
</comment>
<dbReference type="PANTHER" id="PTHR42879:SF2">
    <property type="entry name" value="3-OXOACYL-[ACYL-CARRIER-PROTEIN] REDUCTASE FABG"/>
    <property type="match status" value="1"/>
</dbReference>
<dbReference type="SMART" id="SM00822">
    <property type="entry name" value="PKS_KR"/>
    <property type="match status" value="1"/>
</dbReference>
<protein>
    <submittedName>
        <fullName evidence="4">NAD(P)-dependent dehydrogenase, short-chain alcohol dehydrogenase family</fullName>
    </submittedName>
</protein>
<feature type="domain" description="Ketoreductase" evidence="3">
    <location>
        <begin position="4"/>
        <end position="179"/>
    </location>
</feature>
<dbReference type="InterPro" id="IPR050259">
    <property type="entry name" value="SDR"/>
</dbReference>
<accession>A0A1G8QNB5</accession>
<dbReference type="OrthoDB" id="9804774at2"/>
<proteinExistence type="inferred from homology"/>
<evidence type="ECO:0000256" key="2">
    <source>
        <dbReference type="RuleBase" id="RU000363"/>
    </source>
</evidence>
<dbReference type="FunFam" id="3.40.50.720:FF:000084">
    <property type="entry name" value="Short-chain dehydrogenase reductase"/>
    <property type="match status" value="1"/>
</dbReference>